<protein>
    <submittedName>
        <fullName evidence="5">MEF2BNB isoform X1</fullName>
    </submittedName>
</protein>
<proteinExistence type="inferred from homology"/>
<dbReference type="OrthoDB" id="10044187at2759"/>
<keyword evidence="6" id="KW-1185">Reference proteome</keyword>
<dbReference type="STRING" id="10195.A0A3M7QML7"/>
<dbReference type="GO" id="GO:0005765">
    <property type="term" value="C:lysosomal membrane"/>
    <property type="evidence" value="ECO:0007669"/>
    <property type="project" value="UniProtKB-SubCell"/>
</dbReference>
<dbReference type="PANTHER" id="PTHR21146">
    <property type="entry name" value="MEF2B PROTEIN"/>
    <property type="match status" value="1"/>
</dbReference>
<keyword evidence="4" id="KW-0458">Lysosome</keyword>
<reference evidence="5 6" key="1">
    <citation type="journal article" date="2018" name="Sci. Rep.">
        <title>Genomic signatures of local adaptation to the degree of environmental predictability in rotifers.</title>
        <authorList>
            <person name="Franch-Gras L."/>
            <person name="Hahn C."/>
            <person name="Garcia-Roger E.M."/>
            <person name="Carmona M.J."/>
            <person name="Serra M."/>
            <person name="Gomez A."/>
        </authorList>
    </citation>
    <scope>NUCLEOTIDE SEQUENCE [LARGE SCALE GENOMIC DNA]</scope>
    <source>
        <strain evidence="5">HYR1</strain>
    </source>
</reference>
<sequence>MSAWDTKSKPPSIPLTVAGCLAHKFNFILMNSLETFAKIIPNTSPAFNSPILTDVEVKARKVINGLNSSMYENSNEASIGLYRIQEHVRKTVPVIMDRTGEMENYMNKIKGSKFDLEYSIEAVQKVSDSEQIVESITKLMIESLELVKKMNIKKNAMSRRTEYIYIIDRYCYSTDLFLWFYQNFMKNSKKKYIYFSDLTRRHFSQLKFQLPNLSNDFSNSLIANAASAMVNTIFSLANSFISYHSISIGLINRLVPMPHETD</sequence>
<dbReference type="Pfam" id="PF10167">
    <property type="entry name" value="BORCS8"/>
    <property type="match status" value="1"/>
</dbReference>
<evidence type="ECO:0000256" key="4">
    <source>
        <dbReference type="ARBA" id="ARBA00023228"/>
    </source>
</evidence>
<keyword evidence="3" id="KW-0472">Membrane</keyword>
<name>A0A3M7QML7_BRAPC</name>
<comment type="similarity">
    <text evidence="2">Belongs to the BORCS8 family.</text>
</comment>
<evidence type="ECO:0000256" key="3">
    <source>
        <dbReference type="ARBA" id="ARBA00023136"/>
    </source>
</evidence>
<evidence type="ECO:0000256" key="1">
    <source>
        <dbReference type="ARBA" id="ARBA00004656"/>
    </source>
</evidence>
<dbReference type="PANTHER" id="PTHR21146:SF0">
    <property type="entry name" value="BLOC-1-RELATED COMPLEX SUBUNIT 8"/>
    <property type="match status" value="1"/>
</dbReference>
<gene>
    <name evidence="5" type="ORF">BpHYR1_054062</name>
</gene>
<evidence type="ECO:0000256" key="2">
    <source>
        <dbReference type="ARBA" id="ARBA00010463"/>
    </source>
</evidence>
<accession>A0A3M7QML7</accession>
<comment type="caution">
    <text evidence="5">The sequence shown here is derived from an EMBL/GenBank/DDBJ whole genome shotgun (WGS) entry which is preliminary data.</text>
</comment>
<organism evidence="5 6">
    <name type="scientific">Brachionus plicatilis</name>
    <name type="common">Marine rotifer</name>
    <name type="synonym">Brachionus muelleri</name>
    <dbReference type="NCBI Taxonomy" id="10195"/>
    <lineage>
        <taxon>Eukaryota</taxon>
        <taxon>Metazoa</taxon>
        <taxon>Spiralia</taxon>
        <taxon>Gnathifera</taxon>
        <taxon>Rotifera</taxon>
        <taxon>Eurotatoria</taxon>
        <taxon>Monogononta</taxon>
        <taxon>Pseudotrocha</taxon>
        <taxon>Ploima</taxon>
        <taxon>Brachionidae</taxon>
        <taxon>Brachionus</taxon>
    </lineage>
</organism>
<evidence type="ECO:0000313" key="5">
    <source>
        <dbReference type="EMBL" id="RNA12687.1"/>
    </source>
</evidence>
<dbReference type="InterPro" id="IPR019320">
    <property type="entry name" value="BORCS8"/>
</dbReference>
<dbReference type="AlphaFoldDB" id="A0A3M7QML7"/>
<dbReference type="Proteomes" id="UP000276133">
    <property type="component" value="Unassembled WGS sequence"/>
</dbReference>
<dbReference type="GO" id="GO:0099078">
    <property type="term" value="C:BORC complex"/>
    <property type="evidence" value="ECO:0007669"/>
    <property type="project" value="TreeGrafter"/>
</dbReference>
<evidence type="ECO:0000313" key="6">
    <source>
        <dbReference type="Proteomes" id="UP000276133"/>
    </source>
</evidence>
<comment type="subcellular location">
    <subcellularLocation>
        <location evidence="1">Lysosome membrane</location>
    </subcellularLocation>
</comment>
<dbReference type="PROSITE" id="PS51257">
    <property type="entry name" value="PROKAR_LIPOPROTEIN"/>
    <property type="match status" value="1"/>
</dbReference>
<dbReference type="EMBL" id="REGN01005633">
    <property type="protein sequence ID" value="RNA12687.1"/>
    <property type="molecule type" value="Genomic_DNA"/>
</dbReference>